<gene>
    <name evidence="1" type="ORF">P9271_17115</name>
</gene>
<organism evidence="1 2">
    <name type="scientific">Metabacillus fastidiosus</name>
    <dbReference type="NCBI Taxonomy" id="1458"/>
    <lineage>
        <taxon>Bacteria</taxon>
        <taxon>Bacillati</taxon>
        <taxon>Bacillota</taxon>
        <taxon>Bacilli</taxon>
        <taxon>Bacillales</taxon>
        <taxon>Bacillaceae</taxon>
        <taxon>Metabacillus</taxon>
    </lineage>
</organism>
<dbReference type="InterPro" id="IPR038080">
    <property type="entry name" value="KapB_sf"/>
</dbReference>
<evidence type="ECO:0000313" key="1">
    <source>
        <dbReference type="EMBL" id="MED4403029.1"/>
    </source>
</evidence>
<name>A0ABU6P3F4_9BACI</name>
<dbReference type="Pfam" id="PF08810">
    <property type="entry name" value="KapB"/>
    <property type="match status" value="1"/>
</dbReference>
<dbReference type="EMBL" id="JARTFS010000013">
    <property type="protein sequence ID" value="MED4403029.1"/>
    <property type="molecule type" value="Genomic_DNA"/>
</dbReference>
<dbReference type="InterPro" id="IPR014916">
    <property type="entry name" value="KapB"/>
</dbReference>
<dbReference type="Proteomes" id="UP001342826">
    <property type="component" value="Unassembled WGS sequence"/>
</dbReference>
<keyword evidence="1" id="KW-0808">Transferase</keyword>
<keyword evidence="1" id="KW-0449">Lipoprotein</keyword>
<comment type="caution">
    <text evidence="1">The sequence shown here is derived from an EMBL/GenBank/DDBJ whole genome shotgun (WGS) entry which is preliminary data.</text>
</comment>
<dbReference type="SMART" id="SM01298">
    <property type="entry name" value="KapB"/>
    <property type="match status" value="1"/>
</dbReference>
<accession>A0ABU6P3F4</accession>
<keyword evidence="2" id="KW-1185">Reference proteome</keyword>
<dbReference type="SUPFAM" id="SSF141251">
    <property type="entry name" value="Kinase-associated protein B-like"/>
    <property type="match status" value="1"/>
</dbReference>
<dbReference type="GO" id="GO:0016301">
    <property type="term" value="F:kinase activity"/>
    <property type="evidence" value="ECO:0007669"/>
    <property type="project" value="UniProtKB-KW"/>
</dbReference>
<sequence length="126" mass="14476">MEEQQIGDIVTAHYRTGKYIGEVTAVNPAHYVVQIKAVLKHPEQGDLHSPKEVDVPFFHERRALAFNERANIVKQMVKPYAGAIPNYKDSLTDSLGTLREELQRNGDTWSNRSLENLKQLEIEYNR</sequence>
<dbReference type="RefSeq" id="WP_066231689.1">
    <property type="nucleotide sequence ID" value="NZ_JARTFQ010000004.1"/>
</dbReference>
<reference evidence="1 2" key="1">
    <citation type="submission" date="2023-03" db="EMBL/GenBank/DDBJ databases">
        <title>Bacillus Genome Sequencing.</title>
        <authorList>
            <person name="Dunlap C."/>
        </authorList>
    </citation>
    <scope>NUCLEOTIDE SEQUENCE [LARGE SCALE GENOMIC DNA]</scope>
    <source>
        <strain evidence="1 2">NRS-1717</strain>
    </source>
</reference>
<proteinExistence type="predicted"/>
<dbReference type="Gene3D" id="2.30.30.430">
    <property type="entry name" value="Kinase associated protein B domain"/>
    <property type="match status" value="1"/>
</dbReference>
<protein>
    <submittedName>
        <fullName evidence="1">Kinase-associated lipoprotein B</fullName>
    </submittedName>
</protein>
<dbReference type="GeneID" id="301141895"/>
<keyword evidence="1" id="KW-0418">Kinase</keyword>
<evidence type="ECO:0000313" key="2">
    <source>
        <dbReference type="Proteomes" id="UP001342826"/>
    </source>
</evidence>